<dbReference type="eggNOG" id="KOG1548">
    <property type="taxonomic scope" value="Eukaryota"/>
</dbReference>
<dbReference type="Pfam" id="PF00076">
    <property type="entry name" value="RRM_1"/>
    <property type="match status" value="1"/>
</dbReference>
<protein>
    <submittedName>
        <fullName evidence="10">Splicing factor U2AF-associated protein 2</fullName>
    </submittedName>
</protein>
<dbReference type="EMBL" id="CAIF01000084">
    <property type="protein sequence ID" value="CCH43585.1"/>
    <property type="molecule type" value="Genomic_DNA"/>
</dbReference>
<dbReference type="SUPFAM" id="SSF54928">
    <property type="entry name" value="RNA-binding domain, RBD"/>
    <property type="match status" value="2"/>
</dbReference>
<keyword evidence="5" id="KW-0508">mRNA splicing</keyword>
<accession>K0KEM3</accession>
<name>K0KEM3_WICCF</name>
<keyword evidence="3" id="KW-0677">Repeat</keyword>
<comment type="caution">
    <text evidence="10">The sequence shown here is derived from an EMBL/GenBank/DDBJ whole genome shotgun (WGS) entry which is preliminary data.</text>
</comment>
<dbReference type="PANTHER" id="PTHR15608:SF0">
    <property type="entry name" value="HIV TAT-SPECIFIC FACTOR 1"/>
    <property type="match status" value="1"/>
</dbReference>
<dbReference type="InterPro" id="IPR034393">
    <property type="entry name" value="TatSF1-like"/>
</dbReference>
<evidence type="ECO:0000256" key="2">
    <source>
        <dbReference type="ARBA" id="ARBA00022664"/>
    </source>
</evidence>
<dbReference type="SMART" id="SM00360">
    <property type="entry name" value="RRM"/>
    <property type="match status" value="1"/>
</dbReference>
<organism evidence="10 11">
    <name type="scientific">Wickerhamomyces ciferrii (strain ATCC 14091 / BCRC 22168 / CBS 111 / JCM 3599 / NBRC 0793 / NRRL Y-1031 F-60-10)</name>
    <name type="common">Yeast</name>
    <name type="synonym">Pichia ciferrii</name>
    <dbReference type="NCBI Taxonomy" id="1206466"/>
    <lineage>
        <taxon>Eukaryota</taxon>
        <taxon>Fungi</taxon>
        <taxon>Dikarya</taxon>
        <taxon>Ascomycota</taxon>
        <taxon>Saccharomycotina</taxon>
        <taxon>Saccharomycetes</taxon>
        <taxon>Phaffomycetales</taxon>
        <taxon>Wickerhamomycetaceae</taxon>
        <taxon>Wickerhamomyces</taxon>
    </lineage>
</organism>
<dbReference type="GO" id="GO:0003723">
    <property type="term" value="F:RNA binding"/>
    <property type="evidence" value="ECO:0007669"/>
    <property type="project" value="UniProtKB-UniRule"/>
</dbReference>
<dbReference type="HOGENOM" id="CLU_026945_0_2_1"/>
<dbReference type="GO" id="GO:0000398">
    <property type="term" value="P:mRNA splicing, via spliceosome"/>
    <property type="evidence" value="ECO:0007669"/>
    <property type="project" value="InterPro"/>
</dbReference>
<evidence type="ECO:0000256" key="8">
    <source>
        <dbReference type="SAM" id="MobiDB-lite"/>
    </source>
</evidence>
<evidence type="ECO:0000313" key="10">
    <source>
        <dbReference type="EMBL" id="CCH43585.1"/>
    </source>
</evidence>
<dbReference type="InterPro" id="IPR000504">
    <property type="entry name" value="RRM_dom"/>
</dbReference>
<comment type="similarity">
    <text evidence="1">Belongs to the HTATSF1 family.</text>
</comment>
<evidence type="ECO:0000256" key="5">
    <source>
        <dbReference type="ARBA" id="ARBA00023187"/>
    </source>
</evidence>
<keyword evidence="7" id="KW-0175">Coiled coil</keyword>
<feature type="coiled-coil region" evidence="7">
    <location>
        <begin position="54"/>
        <end position="89"/>
    </location>
</feature>
<evidence type="ECO:0000256" key="1">
    <source>
        <dbReference type="ARBA" id="ARBA00007747"/>
    </source>
</evidence>
<dbReference type="InterPro" id="IPR035979">
    <property type="entry name" value="RBD_domain_sf"/>
</dbReference>
<dbReference type="AlphaFoldDB" id="K0KEM3"/>
<evidence type="ECO:0000259" key="9">
    <source>
        <dbReference type="PROSITE" id="PS50102"/>
    </source>
</evidence>
<evidence type="ECO:0000256" key="6">
    <source>
        <dbReference type="PROSITE-ProRule" id="PRU00176"/>
    </source>
</evidence>
<evidence type="ECO:0000256" key="4">
    <source>
        <dbReference type="ARBA" id="ARBA00022884"/>
    </source>
</evidence>
<dbReference type="PROSITE" id="PS50102">
    <property type="entry name" value="RRM"/>
    <property type="match status" value="1"/>
</dbReference>
<keyword evidence="11" id="KW-1185">Reference proteome</keyword>
<dbReference type="InterPro" id="IPR012677">
    <property type="entry name" value="Nucleotide-bd_a/b_plait_sf"/>
</dbReference>
<dbReference type="FunCoup" id="K0KEM3">
    <property type="interactions" value="103"/>
</dbReference>
<gene>
    <name evidence="10" type="ORF">BN7_3138</name>
</gene>
<evidence type="ECO:0000256" key="7">
    <source>
        <dbReference type="SAM" id="Coils"/>
    </source>
</evidence>
<feature type="region of interest" description="Disordered" evidence="8">
    <location>
        <begin position="311"/>
        <end position="354"/>
    </location>
</feature>
<dbReference type="InParanoid" id="K0KEM3"/>
<dbReference type="Gene3D" id="3.30.70.330">
    <property type="match status" value="2"/>
</dbReference>
<evidence type="ECO:0000313" key="11">
    <source>
        <dbReference type="Proteomes" id="UP000009328"/>
    </source>
</evidence>
<dbReference type="InterPro" id="IPR034392">
    <property type="entry name" value="TatSF1-like_RRM1"/>
</dbReference>
<sequence length="354" mass="41264">MAEFLKDIDPRIIDPKDLDPRISYDQTEDQWLFEDPQTLESFQFNDVLERWLPIESLNEDLSDAQKELQEKKRQKLQEVKEAKQAKSKQKVSTAVYVSNLPLDTDVTELKEIFSKYGIIAEDLLTGKSKIKLYTNEQNEFKGDALVVYLKPESVELAVQMLNETKLRVNGDVISVQKAEFNQSKTEDNEKKHKRPLTEEEKSIIRKRLKTLNEKVDDWNGEDDQINPKWIRTVIIKRAFTLKELEEDPDALKEIEEDMMEGCEELGQVEKVIVFDQEEEGVVMVRFYNSESAVKCIDVSQKLAVTRYNGEHYNKSEPKSKDKTDNTPIRIPTGVEDNDEEEERIQSFIKHVDEE</sequence>
<feature type="domain" description="RRM" evidence="9">
    <location>
        <begin position="93"/>
        <end position="180"/>
    </location>
</feature>
<dbReference type="GO" id="GO:0005686">
    <property type="term" value="C:U2 snRNP"/>
    <property type="evidence" value="ECO:0007669"/>
    <property type="project" value="TreeGrafter"/>
</dbReference>
<dbReference type="GO" id="GO:0005684">
    <property type="term" value="C:U2-type spliceosomal complex"/>
    <property type="evidence" value="ECO:0007669"/>
    <property type="project" value="TreeGrafter"/>
</dbReference>
<reference evidence="10 11" key="1">
    <citation type="journal article" date="2012" name="Eukaryot. Cell">
        <title>Draft genome sequence of Wickerhamomyces ciferrii NRRL Y-1031 F-60-10.</title>
        <authorList>
            <person name="Schneider J."/>
            <person name="Andrea H."/>
            <person name="Blom J."/>
            <person name="Jaenicke S."/>
            <person name="Ruckert C."/>
            <person name="Schorsch C."/>
            <person name="Szczepanowski R."/>
            <person name="Farwick M."/>
            <person name="Goesmann A."/>
            <person name="Puhler A."/>
            <person name="Schaffer S."/>
            <person name="Tauch A."/>
            <person name="Kohler T."/>
            <person name="Brinkrolf K."/>
        </authorList>
    </citation>
    <scope>NUCLEOTIDE SEQUENCE [LARGE SCALE GENOMIC DNA]</scope>
    <source>
        <strain evidence="11">ATCC 14091 / BCRC 22168 / CBS 111 / JCM 3599 / NBRC 0793 / NRRL Y-1031 F-60-10</strain>
    </source>
</reference>
<evidence type="ECO:0000256" key="3">
    <source>
        <dbReference type="ARBA" id="ARBA00022737"/>
    </source>
</evidence>
<dbReference type="PANTHER" id="PTHR15608">
    <property type="entry name" value="SPLICING FACTOR U2AF-ASSOCIATED PROTEIN 2"/>
    <property type="match status" value="1"/>
</dbReference>
<proteinExistence type="inferred from homology"/>
<dbReference type="STRING" id="1206466.K0KEM3"/>
<dbReference type="CDD" id="cd12281">
    <property type="entry name" value="RRM1_TatSF1_like"/>
    <property type="match status" value="1"/>
</dbReference>
<feature type="compositionally biased region" description="Basic and acidic residues" evidence="8">
    <location>
        <begin position="311"/>
        <end position="324"/>
    </location>
</feature>
<keyword evidence="2" id="KW-0507">mRNA processing</keyword>
<dbReference type="FunFam" id="3.30.70.330:FF:000105">
    <property type="entry name" value="HIV Tat-specific factor 1 homolog"/>
    <property type="match status" value="1"/>
</dbReference>
<dbReference type="Proteomes" id="UP000009328">
    <property type="component" value="Unassembled WGS sequence"/>
</dbReference>
<keyword evidence="4 6" id="KW-0694">RNA-binding</keyword>